<evidence type="ECO:0000313" key="2">
    <source>
        <dbReference type="Proteomes" id="UP000242715"/>
    </source>
</evidence>
<gene>
    <name evidence="1" type="ORF">TSUD_154260</name>
</gene>
<dbReference type="AlphaFoldDB" id="A0A2Z6N9T8"/>
<organism evidence="1 2">
    <name type="scientific">Trifolium subterraneum</name>
    <name type="common">Subterranean clover</name>
    <dbReference type="NCBI Taxonomy" id="3900"/>
    <lineage>
        <taxon>Eukaryota</taxon>
        <taxon>Viridiplantae</taxon>
        <taxon>Streptophyta</taxon>
        <taxon>Embryophyta</taxon>
        <taxon>Tracheophyta</taxon>
        <taxon>Spermatophyta</taxon>
        <taxon>Magnoliopsida</taxon>
        <taxon>eudicotyledons</taxon>
        <taxon>Gunneridae</taxon>
        <taxon>Pentapetalae</taxon>
        <taxon>rosids</taxon>
        <taxon>fabids</taxon>
        <taxon>Fabales</taxon>
        <taxon>Fabaceae</taxon>
        <taxon>Papilionoideae</taxon>
        <taxon>50 kb inversion clade</taxon>
        <taxon>NPAAA clade</taxon>
        <taxon>Hologalegina</taxon>
        <taxon>IRL clade</taxon>
        <taxon>Trifolieae</taxon>
        <taxon>Trifolium</taxon>
    </lineage>
</organism>
<reference evidence="2" key="1">
    <citation type="journal article" date="2017" name="Front. Plant Sci.">
        <title>Climate Clever Clovers: New Paradigm to Reduce the Environmental Footprint of Ruminants by Breeding Low Methanogenic Forages Utilizing Haplotype Variation.</title>
        <authorList>
            <person name="Kaur P."/>
            <person name="Appels R."/>
            <person name="Bayer P.E."/>
            <person name="Keeble-Gagnere G."/>
            <person name="Wang J."/>
            <person name="Hirakawa H."/>
            <person name="Shirasawa K."/>
            <person name="Vercoe P."/>
            <person name="Stefanova K."/>
            <person name="Durmic Z."/>
            <person name="Nichols P."/>
            <person name="Revell C."/>
            <person name="Isobe S.N."/>
            <person name="Edwards D."/>
            <person name="Erskine W."/>
        </authorList>
    </citation>
    <scope>NUCLEOTIDE SEQUENCE [LARGE SCALE GENOMIC DNA]</scope>
    <source>
        <strain evidence="2">cv. Daliak</strain>
    </source>
</reference>
<keyword evidence="2" id="KW-1185">Reference proteome</keyword>
<name>A0A2Z6N9T8_TRISU</name>
<accession>A0A2Z6N9T8</accession>
<sequence>MHARVQSSIASSSTFPSANIKTFFQWCNASSTVNEHFSSVSVTEDKWLMTDRQSVRKNAIQLDSYLMIYPHLQLQMGGSSSNN</sequence>
<proteinExistence type="predicted"/>
<protein>
    <submittedName>
        <fullName evidence="1">Uncharacterized protein</fullName>
    </submittedName>
</protein>
<dbReference type="Proteomes" id="UP000242715">
    <property type="component" value="Unassembled WGS sequence"/>
</dbReference>
<evidence type="ECO:0000313" key="1">
    <source>
        <dbReference type="EMBL" id="GAU38863.1"/>
    </source>
</evidence>
<dbReference type="EMBL" id="DF973734">
    <property type="protein sequence ID" value="GAU38863.1"/>
    <property type="molecule type" value="Genomic_DNA"/>
</dbReference>